<evidence type="ECO:0000313" key="3">
    <source>
        <dbReference type="Proteomes" id="UP000053240"/>
    </source>
</evidence>
<evidence type="ECO:0000256" key="1">
    <source>
        <dbReference type="SAM" id="MobiDB-lite"/>
    </source>
</evidence>
<dbReference type="AlphaFoldDB" id="A0A194QN27"/>
<dbReference type="EMBL" id="KQ461196">
    <property type="protein sequence ID" value="KPJ06380.1"/>
    <property type="molecule type" value="Genomic_DNA"/>
</dbReference>
<accession>A0A194QN27</accession>
<proteinExistence type="predicted"/>
<protein>
    <submittedName>
        <fullName evidence="2">Uncharacterized protein</fullName>
    </submittedName>
</protein>
<dbReference type="Proteomes" id="UP000053240">
    <property type="component" value="Unassembled WGS sequence"/>
</dbReference>
<feature type="region of interest" description="Disordered" evidence="1">
    <location>
        <begin position="276"/>
        <end position="299"/>
    </location>
</feature>
<name>A0A194QN27_PAPMA</name>
<dbReference type="InParanoid" id="A0A194QN27"/>
<keyword evidence="3" id="KW-1185">Reference proteome</keyword>
<dbReference type="OrthoDB" id="10249338at2759"/>
<evidence type="ECO:0000313" key="2">
    <source>
        <dbReference type="EMBL" id="KPJ06380.1"/>
    </source>
</evidence>
<gene>
    <name evidence="2" type="ORF">RR48_14119</name>
</gene>
<reference evidence="2 3" key="1">
    <citation type="journal article" date="2015" name="Nat. Commun.">
        <title>Outbred genome sequencing and CRISPR/Cas9 gene editing in butterflies.</title>
        <authorList>
            <person name="Li X."/>
            <person name="Fan D."/>
            <person name="Zhang W."/>
            <person name="Liu G."/>
            <person name="Zhang L."/>
            <person name="Zhao L."/>
            <person name="Fang X."/>
            <person name="Chen L."/>
            <person name="Dong Y."/>
            <person name="Chen Y."/>
            <person name="Ding Y."/>
            <person name="Zhao R."/>
            <person name="Feng M."/>
            <person name="Zhu Y."/>
            <person name="Feng Y."/>
            <person name="Jiang X."/>
            <person name="Zhu D."/>
            <person name="Xiang H."/>
            <person name="Feng X."/>
            <person name="Li S."/>
            <person name="Wang J."/>
            <person name="Zhang G."/>
            <person name="Kronforst M.R."/>
            <person name="Wang W."/>
        </authorList>
    </citation>
    <scope>NUCLEOTIDE SEQUENCE [LARGE SCALE GENOMIC DNA]</scope>
    <source>
        <strain evidence="2">Ya'a_city_454_Pm</strain>
        <tissue evidence="2">Whole body</tissue>
    </source>
</reference>
<sequence>MPLRQVMKGMPSQNLSVKGILENDWEVLAPHQDESIKRLGMTIQLEQESYLTVHPEIKSMMSSFVAKMIHLGKRKEILKEAAEYFTRPAEVLDKEIRDSLGLSSNAPYLQKDKVVFQYEDIDLKNDLNKIYTKHNPPKFVETPEESIGHLNTESSSFISIVTSATTVPTPEPIPTPEPTLSETMFALVSNTVDKAVYQHVNDDILRYDTAYVELVKAVEEAMEIPVIEIREDIAELFYTAYSLFEFDIIAKEKLAAERAWEKRMRKKLKRTLRRMNNFKGYETPPTPKSEPSSHESYKLPPPRPCICHPQYNYNRYPKDRFGIYQPICPSKFSEGNATVTPAISVEDLTETQAEEKCDTKSIMSKKSTVSGKSAVGKKCAFN</sequence>
<organism evidence="2 3">
    <name type="scientific">Papilio machaon</name>
    <name type="common">Old World swallowtail butterfly</name>
    <dbReference type="NCBI Taxonomy" id="76193"/>
    <lineage>
        <taxon>Eukaryota</taxon>
        <taxon>Metazoa</taxon>
        <taxon>Ecdysozoa</taxon>
        <taxon>Arthropoda</taxon>
        <taxon>Hexapoda</taxon>
        <taxon>Insecta</taxon>
        <taxon>Pterygota</taxon>
        <taxon>Neoptera</taxon>
        <taxon>Endopterygota</taxon>
        <taxon>Lepidoptera</taxon>
        <taxon>Glossata</taxon>
        <taxon>Ditrysia</taxon>
        <taxon>Papilionoidea</taxon>
        <taxon>Papilionidae</taxon>
        <taxon>Papilioninae</taxon>
        <taxon>Papilio</taxon>
    </lineage>
</organism>
<dbReference type="KEGG" id="pmac:106719762"/>